<feature type="transmembrane region" description="Helical" evidence="1">
    <location>
        <begin position="59"/>
        <end position="78"/>
    </location>
</feature>
<dbReference type="Proteomes" id="UP000799766">
    <property type="component" value="Unassembled WGS sequence"/>
</dbReference>
<keyword evidence="3" id="KW-1185">Reference proteome</keyword>
<evidence type="ECO:0000313" key="3">
    <source>
        <dbReference type="Proteomes" id="UP000799766"/>
    </source>
</evidence>
<proteinExistence type="predicted"/>
<reference evidence="2" key="1">
    <citation type="journal article" date="2020" name="Stud. Mycol.">
        <title>101 Dothideomycetes genomes: a test case for predicting lifestyles and emergence of pathogens.</title>
        <authorList>
            <person name="Haridas S."/>
            <person name="Albert R."/>
            <person name="Binder M."/>
            <person name="Bloem J."/>
            <person name="Labutti K."/>
            <person name="Salamov A."/>
            <person name="Andreopoulos B."/>
            <person name="Baker S."/>
            <person name="Barry K."/>
            <person name="Bills G."/>
            <person name="Bluhm B."/>
            <person name="Cannon C."/>
            <person name="Castanera R."/>
            <person name="Culley D."/>
            <person name="Daum C."/>
            <person name="Ezra D."/>
            <person name="Gonzalez J."/>
            <person name="Henrissat B."/>
            <person name="Kuo A."/>
            <person name="Liang C."/>
            <person name="Lipzen A."/>
            <person name="Lutzoni F."/>
            <person name="Magnuson J."/>
            <person name="Mondo S."/>
            <person name="Nolan M."/>
            <person name="Ohm R."/>
            <person name="Pangilinan J."/>
            <person name="Park H.-J."/>
            <person name="Ramirez L."/>
            <person name="Alfaro M."/>
            <person name="Sun H."/>
            <person name="Tritt A."/>
            <person name="Yoshinaga Y."/>
            <person name="Zwiers L.-H."/>
            <person name="Turgeon B."/>
            <person name="Goodwin S."/>
            <person name="Spatafora J."/>
            <person name="Crous P."/>
            <person name="Grigoriev I."/>
        </authorList>
    </citation>
    <scope>NUCLEOTIDE SEQUENCE</scope>
    <source>
        <strain evidence="2">ATCC 16933</strain>
    </source>
</reference>
<gene>
    <name evidence="2" type="ORF">BDY21DRAFT_337932</name>
</gene>
<keyword evidence="1" id="KW-0812">Transmembrane</keyword>
<dbReference type="AlphaFoldDB" id="A0A6A6P5P5"/>
<dbReference type="EMBL" id="MU001675">
    <property type="protein sequence ID" value="KAF2459315.1"/>
    <property type="molecule type" value="Genomic_DNA"/>
</dbReference>
<evidence type="ECO:0000256" key="1">
    <source>
        <dbReference type="SAM" id="Phobius"/>
    </source>
</evidence>
<keyword evidence="1" id="KW-1133">Transmembrane helix</keyword>
<accession>A0A6A6P5P5</accession>
<keyword evidence="1" id="KW-0472">Membrane</keyword>
<protein>
    <submittedName>
        <fullName evidence="2">Uncharacterized protein</fullName>
    </submittedName>
</protein>
<sequence length="83" mass="9769">MFGSIFFFWHIPIDIIFFASAILNRKHSSSSRPSRVSFFLFPHFFFLSSVRSAREIFSFFFFCGLLLGFVCNHAKLYGQDRAR</sequence>
<feature type="transmembrane region" description="Helical" evidence="1">
    <location>
        <begin position="6"/>
        <end position="24"/>
    </location>
</feature>
<organism evidence="2 3">
    <name type="scientific">Lineolata rhizophorae</name>
    <dbReference type="NCBI Taxonomy" id="578093"/>
    <lineage>
        <taxon>Eukaryota</taxon>
        <taxon>Fungi</taxon>
        <taxon>Dikarya</taxon>
        <taxon>Ascomycota</taxon>
        <taxon>Pezizomycotina</taxon>
        <taxon>Dothideomycetes</taxon>
        <taxon>Dothideomycetes incertae sedis</taxon>
        <taxon>Lineolatales</taxon>
        <taxon>Lineolataceae</taxon>
        <taxon>Lineolata</taxon>
    </lineage>
</organism>
<evidence type="ECO:0000313" key="2">
    <source>
        <dbReference type="EMBL" id="KAF2459315.1"/>
    </source>
</evidence>
<name>A0A6A6P5P5_9PEZI</name>